<comment type="caution">
    <text evidence="2">The sequence shown here is derived from an EMBL/GenBank/DDBJ whole genome shotgun (WGS) entry which is preliminary data.</text>
</comment>
<dbReference type="RefSeq" id="WP_345410825.1">
    <property type="nucleotide sequence ID" value="NZ_BAABHO010000003.1"/>
</dbReference>
<accession>A0ABP9A754</accession>
<proteinExistence type="predicted"/>
<feature type="transmembrane region" description="Helical" evidence="1">
    <location>
        <begin position="212"/>
        <end position="232"/>
    </location>
</feature>
<reference evidence="3" key="1">
    <citation type="journal article" date="2019" name="Int. J. Syst. Evol. Microbiol.">
        <title>The Global Catalogue of Microorganisms (GCM) 10K type strain sequencing project: providing services to taxonomists for standard genome sequencing and annotation.</title>
        <authorList>
            <consortium name="The Broad Institute Genomics Platform"/>
            <consortium name="The Broad Institute Genome Sequencing Center for Infectious Disease"/>
            <person name="Wu L."/>
            <person name="Ma J."/>
        </authorList>
    </citation>
    <scope>NUCLEOTIDE SEQUENCE [LARGE SCALE GENOMIC DNA]</scope>
    <source>
        <strain evidence="3">JCM 17979</strain>
    </source>
</reference>
<dbReference type="EMBL" id="BAABHO010000003">
    <property type="protein sequence ID" value="GAA4775604.1"/>
    <property type="molecule type" value="Genomic_DNA"/>
</dbReference>
<dbReference type="Pfam" id="PF14023">
    <property type="entry name" value="Bestrophin-like"/>
    <property type="match status" value="1"/>
</dbReference>
<feature type="transmembrane region" description="Helical" evidence="1">
    <location>
        <begin position="184"/>
        <end position="205"/>
    </location>
</feature>
<name>A0ABP9A754_9PSEU</name>
<protein>
    <recommendedName>
        <fullName evidence="4">DUF4239 domain-containing protein</fullName>
    </recommendedName>
</protein>
<evidence type="ECO:0008006" key="4">
    <source>
        <dbReference type="Google" id="ProtNLM"/>
    </source>
</evidence>
<feature type="transmembrane region" description="Helical" evidence="1">
    <location>
        <begin position="6"/>
        <end position="28"/>
    </location>
</feature>
<evidence type="ECO:0000256" key="1">
    <source>
        <dbReference type="SAM" id="Phobius"/>
    </source>
</evidence>
<sequence>MTGWPIWLLGLLLIVAVPAAAVGIQFLVRRRWPRLAEGDHNDVAGFIIAIVGVIYAVLLAFVVIVSWEEFSQAEDLVGQEASALRGLYRETVAFPPGVRDRIEADVLAYARSVVDPEWPAMSRGEPGDPAVAASLDRMAEHLATLPTDTPIQQQYVSVEADRFGELVSFRSQRLDYVEQGLPPVLWVALVFGALLTIGFAMIFGLRSTGLHMIMTGSLAALIGVLLFVAVAIDHPFAGDVSVDPAPLVRVLDDFGSR</sequence>
<keyword evidence="3" id="KW-1185">Reference proteome</keyword>
<keyword evidence="1" id="KW-1133">Transmembrane helix</keyword>
<keyword evidence="1" id="KW-0812">Transmembrane</keyword>
<keyword evidence="1" id="KW-0472">Membrane</keyword>
<gene>
    <name evidence="2" type="ORF">GCM10023200_05220</name>
</gene>
<evidence type="ECO:0000313" key="2">
    <source>
        <dbReference type="EMBL" id="GAA4775604.1"/>
    </source>
</evidence>
<evidence type="ECO:0000313" key="3">
    <source>
        <dbReference type="Proteomes" id="UP001500928"/>
    </source>
</evidence>
<feature type="transmembrane region" description="Helical" evidence="1">
    <location>
        <begin position="43"/>
        <end position="67"/>
    </location>
</feature>
<dbReference type="InterPro" id="IPR025333">
    <property type="entry name" value="DUF4239"/>
</dbReference>
<organism evidence="2 3">
    <name type="scientific">Actinomycetospora chlora</name>
    <dbReference type="NCBI Taxonomy" id="663608"/>
    <lineage>
        <taxon>Bacteria</taxon>
        <taxon>Bacillati</taxon>
        <taxon>Actinomycetota</taxon>
        <taxon>Actinomycetes</taxon>
        <taxon>Pseudonocardiales</taxon>
        <taxon>Pseudonocardiaceae</taxon>
        <taxon>Actinomycetospora</taxon>
    </lineage>
</organism>
<dbReference type="Proteomes" id="UP001500928">
    <property type="component" value="Unassembled WGS sequence"/>
</dbReference>